<dbReference type="OrthoDB" id="1906820at2759"/>
<name>A0A2P5EVV0_TREOI</name>
<keyword evidence="2" id="KW-1185">Reference proteome</keyword>
<accession>A0A2P5EVV0</accession>
<organism evidence="1 2">
    <name type="scientific">Trema orientale</name>
    <name type="common">Charcoal tree</name>
    <name type="synonym">Celtis orientalis</name>
    <dbReference type="NCBI Taxonomy" id="63057"/>
    <lineage>
        <taxon>Eukaryota</taxon>
        <taxon>Viridiplantae</taxon>
        <taxon>Streptophyta</taxon>
        <taxon>Embryophyta</taxon>
        <taxon>Tracheophyta</taxon>
        <taxon>Spermatophyta</taxon>
        <taxon>Magnoliopsida</taxon>
        <taxon>eudicotyledons</taxon>
        <taxon>Gunneridae</taxon>
        <taxon>Pentapetalae</taxon>
        <taxon>rosids</taxon>
        <taxon>fabids</taxon>
        <taxon>Rosales</taxon>
        <taxon>Cannabaceae</taxon>
        <taxon>Trema</taxon>
    </lineage>
</organism>
<sequence>MIFGSNNQCYLCHSASDSLLHIFLQCSITKAIWFSSQWNVRNENLSVSNGSELVSWFFNPGFGPNASNQREEFILFTAVLSDKIWKARNNAFHSGTKADPVSLLCQVNEAVGEFLRILVAPTPISDSGRILPYYDESVLIPSPHRVRIWVDATFKAATLMVALVARDSRNNILLLVDISPLRR</sequence>
<evidence type="ECO:0000313" key="1">
    <source>
        <dbReference type="EMBL" id="PON89664.1"/>
    </source>
</evidence>
<comment type="caution">
    <text evidence="1">The sequence shown here is derived from an EMBL/GenBank/DDBJ whole genome shotgun (WGS) entry which is preliminary data.</text>
</comment>
<gene>
    <name evidence="1" type="ORF">TorRG33x02_144980</name>
</gene>
<dbReference type="Proteomes" id="UP000237000">
    <property type="component" value="Unassembled WGS sequence"/>
</dbReference>
<evidence type="ECO:0000313" key="2">
    <source>
        <dbReference type="Proteomes" id="UP000237000"/>
    </source>
</evidence>
<proteinExistence type="predicted"/>
<dbReference type="InParanoid" id="A0A2P5EVV0"/>
<reference evidence="2" key="1">
    <citation type="submission" date="2016-06" db="EMBL/GenBank/DDBJ databases">
        <title>Parallel loss of symbiosis genes in relatives of nitrogen-fixing non-legume Parasponia.</title>
        <authorList>
            <person name="Van Velzen R."/>
            <person name="Holmer R."/>
            <person name="Bu F."/>
            <person name="Rutten L."/>
            <person name="Van Zeijl A."/>
            <person name="Liu W."/>
            <person name="Santuari L."/>
            <person name="Cao Q."/>
            <person name="Sharma T."/>
            <person name="Shen D."/>
            <person name="Roswanjaya Y."/>
            <person name="Wardhani T."/>
            <person name="Kalhor M.S."/>
            <person name="Jansen J."/>
            <person name="Van den Hoogen J."/>
            <person name="Gungor B."/>
            <person name="Hartog M."/>
            <person name="Hontelez J."/>
            <person name="Verver J."/>
            <person name="Yang W.-C."/>
            <person name="Schijlen E."/>
            <person name="Repin R."/>
            <person name="Schilthuizen M."/>
            <person name="Schranz E."/>
            <person name="Heidstra R."/>
            <person name="Miyata K."/>
            <person name="Fedorova E."/>
            <person name="Kohlen W."/>
            <person name="Bisseling T."/>
            <person name="Smit S."/>
            <person name="Geurts R."/>
        </authorList>
    </citation>
    <scope>NUCLEOTIDE SEQUENCE [LARGE SCALE GENOMIC DNA]</scope>
    <source>
        <strain evidence="2">cv. RG33-2</strain>
    </source>
</reference>
<dbReference type="EMBL" id="JXTC01000091">
    <property type="protein sequence ID" value="PON89664.1"/>
    <property type="molecule type" value="Genomic_DNA"/>
</dbReference>
<evidence type="ECO:0008006" key="3">
    <source>
        <dbReference type="Google" id="ProtNLM"/>
    </source>
</evidence>
<dbReference type="AlphaFoldDB" id="A0A2P5EVV0"/>
<protein>
    <recommendedName>
        <fullName evidence="3">Reverse transcriptase zinc-binding domain-containing protein</fullName>
    </recommendedName>
</protein>